<name>A0AAD1Y9L1_EUPCR</name>
<dbReference type="AlphaFoldDB" id="A0AAD1Y9L1"/>
<dbReference type="Proteomes" id="UP001295684">
    <property type="component" value="Unassembled WGS sequence"/>
</dbReference>
<dbReference type="PROSITE" id="PS50089">
    <property type="entry name" value="ZF_RING_2"/>
    <property type="match status" value="1"/>
</dbReference>
<protein>
    <submittedName>
        <fullName evidence="9">Uncharacterized protein</fullName>
    </submittedName>
</protein>
<dbReference type="InterPro" id="IPR006615">
    <property type="entry name" value="Pept_C19_DUSP"/>
</dbReference>
<gene>
    <name evidence="9" type="ORF">ECRASSUSDP1_LOCUS28671</name>
</gene>
<organism evidence="9 10">
    <name type="scientific">Euplotes crassus</name>
    <dbReference type="NCBI Taxonomy" id="5936"/>
    <lineage>
        <taxon>Eukaryota</taxon>
        <taxon>Sar</taxon>
        <taxon>Alveolata</taxon>
        <taxon>Ciliophora</taxon>
        <taxon>Intramacronucleata</taxon>
        <taxon>Spirotrichea</taxon>
        <taxon>Hypotrichia</taxon>
        <taxon>Euplotida</taxon>
        <taxon>Euplotidae</taxon>
        <taxon>Moneuplotes</taxon>
    </lineage>
</organism>
<feature type="region of interest" description="Disordered" evidence="6">
    <location>
        <begin position="673"/>
        <end position="694"/>
    </location>
</feature>
<dbReference type="InterPro" id="IPR001841">
    <property type="entry name" value="Znf_RING"/>
</dbReference>
<dbReference type="SUPFAM" id="SSF57845">
    <property type="entry name" value="B-box zinc-binding domain"/>
    <property type="match status" value="1"/>
</dbReference>
<dbReference type="PANTHER" id="PTHR47156">
    <property type="entry name" value="PROTEIN CBG20824"/>
    <property type="match status" value="1"/>
</dbReference>
<dbReference type="SMART" id="SM00695">
    <property type="entry name" value="DUSP"/>
    <property type="match status" value="1"/>
</dbReference>
<dbReference type="PROSITE" id="PS51283">
    <property type="entry name" value="DUSP"/>
    <property type="match status" value="1"/>
</dbReference>
<evidence type="ECO:0000256" key="1">
    <source>
        <dbReference type="ARBA" id="ARBA00022723"/>
    </source>
</evidence>
<feature type="region of interest" description="Disordered" evidence="6">
    <location>
        <begin position="605"/>
        <end position="636"/>
    </location>
</feature>
<evidence type="ECO:0000256" key="2">
    <source>
        <dbReference type="ARBA" id="ARBA00022771"/>
    </source>
</evidence>
<feature type="compositionally biased region" description="Basic and acidic residues" evidence="6">
    <location>
        <begin position="673"/>
        <end position="686"/>
    </location>
</feature>
<evidence type="ECO:0000313" key="10">
    <source>
        <dbReference type="Proteomes" id="UP001295684"/>
    </source>
</evidence>
<evidence type="ECO:0000259" key="7">
    <source>
        <dbReference type="PROSITE" id="PS50089"/>
    </source>
</evidence>
<keyword evidence="5" id="KW-0175">Coiled coil</keyword>
<evidence type="ECO:0000256" key="6">
    <source>
        <dbReference type="SAM" id="MobiDB-lite"/>
    </source>
</evidence>
<dbReference type="InterPro" id="IPR052667">
    <property type="entry name" value="E3_ubiquitin-ligase_RING"/>
</dbReference>
<dbReference type="PANTHER" id="PTHR47156:SF10">
    <property type="entry name" value="E3 UBIQUITIN-PROTEIN LIGASE TRIM-21-RELATED"/>
    <property type="match status" value="1"/>
</dbReference>
<evidence type="ECO:0000256" key="5">
    <source>
        <dbReference type="SAM" id="Coils"/>
    </source>
</evidence>
<feature type="coiled-coil region" evidence="5">
    <location>
        <begin position="168"/>
        <end position="217"/>
    </location>
</feature>
<dbReference type="Pfam" id="PF06337">
    <property type="entry name" value="DUSP"/>
    <property type="match status" value="1"/>
</dbReference>
<dbReference type="EMBL" id="CAMPGE010029563">
    <property type="protein sequence ID" value="CAI2387044.1"/>
    <property type="molecule type" value="Genomic_DNA"/>
</dbReference>
<dbReference type="SMART" id="SM00184">
    <property type="entry name" value="RING"/>
    <property type="match status" value="1"/>
</dbReference>
<keyword evidence="2 4" id="KW-0863">Zinc-finger</keyword>
<dbReference type="SUPFAM" id="SSF143791">
    <property type="entry name" value="DUSP-like"/>
    <property type="match status" value="1"/>
</dbReference>
<evidence type="ECO:0000256" key="4">
    <source>
        <dbReference type="PROSITE-ProRule" id="PRU00175"/>
    </source>
</evidence>
<keyword evidence="1" id="KW-0479">Metal-binding</keyword>
<keyword evidence="3" id="KW-0862">Zinc</keyword>
<dbReference type="InterPro" id="IPR013083">
    <property type="entry name" value="Znf_RING/FYVE/PHD"/>
</dbReference>
<sequence length="752" mass="86999">MSSECPVCMLDWCSQSCIPKMLMCGHSYCENCLKLLFQEVEGSGIVQCPTCMQEHKFASKEEMEQKVATNFSLIPKPLQRLASSKDIDGQIDNFDHENFADENFNIEIEPNAKCSKHNSPIHSYVKSNKVLLCSFCIEEGAYDKSRIKSITQVVKETRGSMYSYKLKLNQNLLQLKKFREVLERIKNENQRKVQDNIKKHFRNLEQILKNAEKLAQQKFDTHKKKQEKKIKEVVDGLKDIETILCANKTKLHEYIHSKNDDLVFELDNIEGIINTKIEIIPKIQIPDFKIKFSTDDSDLVKIDHFLNTMHLYSVINNDPTDVKNLLKDSFQIENYWICHTCSSQNKTILNRKTDKSLSRELAKNKASELICLACKSFKPLELYPSFYHNKGEISEDEMRILNKRRKAEKKDCTRLDSNYNKNNEEWFIINAEWLKDWKMFVNNKRSSTAFGARRCIHKEVGILDPGPVTNHLLLDEDNNPLPNLVKGKHYRGVNKAVWKQFYETYGGGPVIRKRELSIYSENFKEKENDKPEAEINKSGSKKMLKRYSEDAETVVRNSNDHKKIDNRNNFMILNKKRTHLSKKRVVDASAESNLRRCFTGKLDSGAKVGSKGSSIPRRNLFKKKEKPAPDSSIQMPNNHFKKQIYTPLYEKRLNSSRDTSAYMSGKSIKNESFKKLEDSKSHRDQQLRLARRKSGDVAKIIAKKDYDSDDHDQSSEDGGFLPVEECNIFSRSKTGIPSTGFSKLKNLFGRKS</sequence>
<dbReference type="GO" id="GO:0008270">
    <property type="term" value="F:zinc ion binding"/>
    <property type="evidence" value="ECO:0007669"/>
    <property type="project" value="UniProtKB-KW"/>
</dbReference>
<dbReference type="InterPro" id="IPR035927">
    <property type="entry name" value="DUSP-like_sf"/>
</dbReference>
<dbReference type="PROSITE" id="PS00518">
    <property type="entry name" value="ZF_RING_1"/>
    <property type="match status" value="1"/>
</dbReference>
<dbReference type="Gene3D" id="3.30.40.10">
    <property type="entry name" value="Zinc/RING finger domain, C3HC4 (zinc finger)"/>
    <property type="match status" value="1"/>
</dbReference>
<evidence type="ECO:0000313" key="9">
    <source>
        <dbReference type="EMBL" id="CAI2387044.1"/>
    </source>
</evidence>
<proteinExistence type="predicted"/>
<keyword evidence="10" id="KW-1185">Reference proteome</keyword>
<reference evidence="9" key="1">
    <citation type="submission" date="2023-07" db="EMBL/GenBank/DDBJ databases">
        <authorList>
            <consortium name="AG Swart"/>
            <person name="Singh M."/>
            <person name="Singh A."/>
            <person name="Seah K."/>
            <person name="Emmerich C."/>
        </authorList>
    </citation>
    <scope>NUCLEOTIDE SEQUENCE</scope>
    <source>
        <strain evidence="9">DP1</strain>
    </source>
</reference>
<feature type="domain" description="DUSP" evidence="8">
    <location>
        <begin position="392"/>
        <end position="517"/>
    </location>
</feature>
<comment type="caution">
    <text evidence="9">The sequence shown here is derived from an EMBL/GenBank/DDBJ whole genome shotgun (WGS) entry which is preliminary data.</text>
</comment>
<dbReference type="SUPFAM" id="SSF57850">
    <property type="entry name" value="RING/U-box"/>
    <property type="match status" value="1"/>
</dbReference>
<dbReference type="InterPro" id="IPR017907">
    <property type="entry name" value="Znf_RING_CS"/>
</dbReference>
<evidence type="ECO:0000259" key="8">
    <source>
        <dbReference type="PROSITE" id="PS51283"/>
    </source>
</evidence>
<dbReference type="Gene3D" id="3.30.2230.10">
    <property type="entry name" value="DUSP-like"/>
    <property type="match status" value="1"/>
</dbReference>
<evidence type="ECO:0000256" key="3">
    <source>
        <dbReference type="ARBA" id="ARBA00022833"/>
    </source>
</evidence>
<dbReference type="GO" id="GO:0004843">
    <property type="term" value="F:cysteine-type deubiquitinase activity"/>
    <property type="evidence" value="ECO:0007669"/>
    <property type="project" value="InterPro"/>
</dbReference>
<feature type="domain" description="RING-type" evidence="7">
    <location>
        <begin position="5"/>
        <end position="51"/>
    </location>
</feature>
<accession>A0AAD1Y9L1</accession>